<evidence type="ECO:0000256" key="2">
    <source>
        <dbReference type="ARBA" id="ARBA00022741"/>
    </source>
</evidence>
<dbReference type="GO" id="GO:0005525">
    <property type="term" value="F:GTP binding"/>
    <property type="evidence" value="ECO:0007669"/>
    <property type="project" value="UniProtKB-KW"/>
</dbReference>
<comment type="caution">
    <text evidence="9">The sequence shown here is derived from an EMBL/GenBank/DDBJ whole genome shotgun (WGS) entry which is preliminary data.</text>
</comment>
<dbReference type="CDD" id="cd01850">
    <property type="entry name" value="CDC_Septin"/>
    <property type="match status" value="1"/>
</dbReference>
<evidence type="ECO:0000256" key="1">
    <source>
        <dbReference type="ARBA" id="ARBA00022618"/>
    </source>
</evidence>
<evidence type="ECO:0000256" key="4">
    <source>
        <dbReference type="ARBA" id="ARBA00023134"/>
    </source>
</evidence>
<feature type="domain" description="Septin-type G" evidence="8">
    <location>
        <begin position="49"/>
        <end position="316"/>
    </location>
</feature>
<dbReference type="GO" id="GO:0000281">
    <property type="term" value="P:mitotic cytokinesis"/>
    <property type="evidence" value="ECO:0007669"/>
    <property type="project" value="UniProtKB-ARBA"/>
</dbReference>
<evidence type="ECO:0000256" key="3">
    <source>
        <dbReference type="ARBA" id="ARBA00023054"/>
    </source>
</evidence>
<dbReference type="GO" id="GO:0032161">
    <property type="term" value="C:cleavage apparatus septin structure"/>
    <property type="evidence" value="ECO:0007669"/>
    <property type="project" value="UniProtKB-ARBA"/>
</dbReference>
<sequence>MPLEYALQHMGRFPDPGPWKLPRSQTVRLSEALGISDLPVQRVRRSKRRPYVFNIMTAGESGLGKTTFMNTLFNAPLKENKPQRNLSATQTVGINPTTYELNEDGVTLHLTVIDTPGFGDQLNRETNFQPIIDYIDTQYEAYLQAERSQEMRRNIKDNRVHALIYFIPPTGINGLKELDIEFLQRLCTKVNVIPVIGKADTLTLEEATAFKKAILRDFERYDIRIYPTAHAEDREQLVELERHMPFAVVASDDFVDVGGKKVRGRTYRWGVVEVENEAHSDFVHLRELIIRTNLQDLIETTHIIHYAQFRSSRIRTKGRPESFLACDEFYESRIDNAKKTLQDEMQRKEDEMRQMFVAKVREKEASLREREEALALRRQQMMEELEKLRRQNEVEEQGYQEA</sequence>
<dbReference type="Pfam" id="PF00735">
    <property type="entry name" value="Septin"/>
    <property type="match status" value="1"/>
</dbReference>
<keyword evidence="4 6" id="KW-0342">GTP-binding</keyword>
<dbReference type="GO" id="GO:0031105">
    <property type="term" value="C:septin complex"/>
    <property type="evidence" value="ECO:0007669"/>
    <property type="project" value="UniProtKB-ARBA"/>
</dbReference>
<reference evidence="9" key="1">
    <citation type="submission" date="2020-05" db="EMBL/GenBank/DDBJ databases">
        <title>Phylogenomic resolution of chytrid fungi.</title>
        <authorList>
            <person name="Stajich J.E."/>
            <person name="Amses K."/>
            <person name="Simmons R."/>
            <person name="Seto K."/>
            <person name="Myers J."/>
            <person name="Bonds A."/>
            <person name="Quandt C.A."/>
            <person name="Barry K."/>
            <person name="Liu P."/>
            <person name="Grigoriev I."/>
            <person name="Longcore J.E."/>
            <person name="James T.Y."/>
        </authorList>
    </citation>
    <scope>NUCLEOTIDE SEQUENCE</scope>
    <source>
        <strain evidence="9">JEL0318</strain>
    </source>
</reference>
<evidence type="ECO:0000256" key="7">
    <source>
        <dbReference type="SAM" id="Coils"/>
    </source>
</evidence>
<evidence type="ECO:0000313" key="10">
    <source>
        <dbReference type="Proteomes" id="UP001212841"/>
    </source>
</evidence>
<keyword evidence="5" id="KW-0131">Cell cycle</keyword>
<keyword evidence="1" id="KW-0132">Cell division</keyword>
<evidence type="ECO:0000259" key="8">
    <source>
        <dbReference type="PROSITE" id="PS51719"/>
    </source>
</evidence>
<dbReference type="SUPFAM" id="SSF52540">
    <property type="entry name" value="P-loop containing nucleoside triphosphate hydrolases"/>
    <property type="match status" value="1"/>
</dbReference>
<proteinExistence type="inferred from homology"/>
<name>A0AAD5X3C2_9FUNG</name>
<dbReference type="PROSITE" id="PS51719">
    <property type="entry name" value="G_SEPTIN"/>
    <property type="match status" value="1"/>
</dbReference>
<keyword evidence="2 6" id="KW-0547">Nucleotide-binding</keyword>
<evidence type="ECO:0000313" key="9">
    <source>
        <dbReference type="EMBL" id="KAJ3053098.1"/>
    </source>
</evidence>
<comment type="similarity">
    <text evidence="6">Belongs to the TRAFAC class TrmE-Era-EngA-EngB-Septin-like GTPase superfamily. Septin GTPase family.</text>
</comment>
<gene>
    <name evidence="9" type="primary">SEP2</name>
    <name evidence="9" type="ORF">HK097_005041</name>
</gene>
<dbReference type="PANTHER" id="PTHR18884">
    <property type="entry name" value="SEPTIN"/>
    <property type="match status" value="1"/>
</dbReference>
<dbReference type="AlphaFoldDB" id="A0AAD5X3C2"/>
<dbReference type="PIRSF" id="PIRSF006698">
    <property type="entry name" value="Septin"/>
    <property type="match status" value="1"/>
</dbReference>
<keyword evidence="3 7" id="KW-0175">Coiled coil</keyword>
<dbReference type="InterPro" id="IPR016491">
    <property type="entry name" value="Septin"/>
</dbReference>
<dbReference type="InterPro" id="IPR027417">
    <property type="entry name" value="P-loop_NTPase"/>
</dbReference>
<dbReference type="Proteomes" id="UP001212841">
    <property type="component" value="Unassembled WGS sequence"/>
</dbReference>
<protein>
    <submittedName>
        <fullName evidence="9">Septin-6</fullName>
    </submittedName>
</protein>
<keyword evidence="10" id="KW-1185">Reference proteome</keyword>
<evidence type="ECO:0000256" key="6">
    <source>
        <dbReference type="RuleBase" id="RU004560"/>
    </source>
</evidence>
<dbReference type="Gene3D" id="3.40.50.300">
    <property type="entry name" value="P-loop containing nucleotide triphosphate hydrolases"/>
    <property type="match status" value="1"/>
</dbReference>
<dbReference type="InterPro" id="IPR030379">
    <property type="entry name" value="G_SEPTIN_dom"/>
</dbReference>
<accession>A0AAD5X3C2</accession>
<evidence type="ECO:0000256" key="5">
    <source>
        <dbReference type="ARBA" id="ARBA00023306"/>
    </source>
</evidence>
<dbReference type="EMBL" id="JADGJD010000238">
    <property type="protein sequence ID" value="KAJ3053098.1"/>
    <property type="molecule type" value="Genomic_DNA"/>
</dbReference>
<dbReference type="FunFam" id="3.40.50.300:FF:000162">
    <property type="entry name" value="septin-7 isoform X1"/>
    <property type="match status" value="1"/>
</dbReference>
<organism evidence="9 10">
    <name type="scientific">Rhizophlyctis rosea</name>
    <dbReference type="NCBI Taxonomy" id="64517"/>
    <lineage>
        <taxon>Eukaryota</taxon>
        <taxon>Fungi</taxon>
        <taxon>Fungi incertae sedis</taxon>
        <taxon>Chytridiomycota</taxon>
        <taxon>Chytridiomycota incertae sedis</taxon>
        <taxon>Chytridiomycetes</taxon>
        <taxon>Rhizophlyctidales</taxon>
        <taxon>Rhizophlyctidaceae</taxon>
        <taxon>Rhizophlyctis</taxon>
    </lineage>
</organism>
<feature type="coiled-coil region" evidence="7">
    <location>
        <begin position="331"/>
        <end position="402"/>
    </location>
</feature>